<protein>
    <recommendedName>
        <fullName evidence="4">NodB homology domain-containing protein</fullName>
    </recommendedName>
</protein>
<evidence type="ECO:0000256" key="3">
    <source>
        <dbReference type="SAM" id="Phobius"/>
    </source>
</evidence>
<dbReference type="InterPro" id="IPR011330">
    <property type="entry name" value="Glyco_hydro/deAcase_b/a-brl"/>
</dbReference>
<accession>A0A2U3D6N8</accession>
<dbReference type="Gene3D" id="3.20.20.370">
    <property type="entry name" value="Glycoside hydrolase/deacetylase"/>
    <property type="match status" value="1"/>
</dbReference>
<keyword evidence="3" id="KW-1133">Transmembrane helix</keyword>
<sequence>MRQSRTIFHITYALVVTLYFLFSPFFEKHTLASYHYTDYLQFYPDVFSYQGPPNKRIALTFDDGPDNLYTPKILAILKEKKVRATFFVLGLHVRKYPIITRQIARAGHVLGNHSYDHPNLTRINQEQLLWEVKATEREILRLTGKRTRYLRPPYGDLDPTVLKSLGNMGYHVVNWSVDSNDWRSLTKAQVLANVLPHVQPGAIILQHSAAGGPQENLTGTVEALPVIIDTLRAKGYQFVTIPELLATDTRSVHTKTSHFVSTIHHRSSGIRGSGR</sequence>
<organism evidence="5 6">
    <name type="scientific">Sulfoacidibacillus thermotolerans</name>
    <name type="common">Acidibacillus sulfuroxidans</name>
    <dbReference type="NCBI Taxonomy" id="1765684"/>
    <lineage>
        <taxon>Bacteria</taxon>
        <taxon>Bacillati</taxon>
        <taxon>Bacillota</taxon>
        <taxon>Bacilli</taxon>
        <taxon>Bacillales</taxon>
        <taxon>Alicyclobacillaceae</taxon>
        <taxon>Sulfoacidibacillus</taxon>
    </lineage>
</organism>
<feature type="domain" description="NodB homology" evidence="4">
    <location>
        <begin position="55"/>
        <end position="239"/>
    </location>
</feature>
<dbReference type="PANTHER" id="PTHR10587:SF133">
    <property type="entry name" value="CHITIN DEACETYLASE 1-RELATED"/>
    <property type="match status" value="1"/>
</dbReference>
<dbReference type="InterPro" id="IPR050248">
    <property type="entry name" value="Polysacc_deacetylase_ArnD"/>
</dbReference>
<dbReference type="InterPro" id="IPR002509">
    <property type="entry name" value="NODB_dom"/>
</dbReference>
<keyword evidence="1" id="KW-0479">Metal-binding</keyword>
<comment type="caution">
    <text evidence="5">The sequence shown here is derived from an EMBL/GenBank/DDBJ whole genome shotgun (WGS) entry which is preliminary data.</text>
</comment>
<dbReference type="Pfam" id="PF01522">
    <property type="entry name" value="Polysacc_deac_1"/>
    <property type="match status" value="1"/>
</dbReference>
<dbReference type="EMBL" id="MPDK01000022">
    <property type="protein sequence ID" value="PWI56949.1"/>
    <property type="molecule type" value="Genomic_DNA"/>
</dbReference>
<reference evidence="5 6" key="1">
    <citation type="submission" date="2016-11" db="EMBL/GenBank/DDBJ databases">
        <title>Comparative genomics of Acidibacillus ferroxidans species.</title>
        <authorList>
            <person name="Oliveira G."/>
            <person name="Nunes G."/>
            <person name="Oliveira R."/>
            <person name="Araujo F."/>
            <person name="Salim A."/>
            <person name="Scholte L."/>
            <person name="Morais D."/>
            <person name="Nancucheo I."/>
            <person name="Johnson D.B."/>
            <person name="Grail B."/>
            <person name="Bittencourt J."/>
            <person name="Valadares R."/>
        </authorList>
    </citation>
    <scope>NUCLEOTIDE SEQUENCE [LARGE SCALE GENOMIC DNA]</scope>
    <source>
        <strain evidence="5 6">Y002</strain>
    </source>
</reference>
<dbReference type="GO" id="GO:0016020">
    <property type="term" value="C:membrane"/>
    <property type="evidence" value="ECO:0007669"/>
    <property type="project" value="TreeGrafter"/>
</dbReference>
<proteinExistence type="predicted"/>
<evidence type="ECO:0000256" key="2">
    <source>
        <dbReference type="ARBA" id="ARBA00022801"/>
    </source>
</evidence>
<dbReference type="AlphaFoldDB" id="A0A2U3D6N8"/>
<evidence type="ECO:0000313" key="6">
    <source>
        <dbReference type="Proteomes" id="UP000245380"/>
    </source>
</evidence>
<evidence type="ECO:0000313" key="5">
    <source>
        <dbReference type="EMBL" id="PWI56949.1"/>
    </source>
</evidence>
<feature type="transmembrane region" description="Helical" evidence="3">
    <location>
        <begin position="7"/>
        <end position="26"/>
    </location>
</feature>
<dbReference type="SUPFAM" id="SSF88713">
    <property type="entry name" value="Glycoside hydrolase/deacetylase"/>
    <property type="match status" value="1"/>
</dbReference>
<keyword evidence="3" id="KW-0472">Membrane</keyword>
<keyword evidence="6" id="KW-1185">Reference proteome</keyword>
<dbReference type="PANTHER" id="PTHR10587">
    <property type="entry name" value="GLYCOSYL TRANSFERASE-RELATED"/>
    <property type="match status" value="1"/>
</dbReference>
<dbReference type="RefSeq" id="WP_109431277.1">
    <property type="nucleotide sequence ID" value="NZ_MPDK01000022.1"/>
</dbReference>
<dbReference type="PROSITE" id="PS51677">
    <property type="entry name" value="NODB"/>
    <property type="match status" value="1"/>
</dbReference>
<dbReference type="Proteomes" id="UP000245380">
    <property type="component" value="Unassembled WGS sequence"/>
</dbReference>
<gene>
    <name evidence="5" type="ORF">BM613_11125</name>
</gene>
<keyword evidence="2" id="KW-0378">Hydrolase</keyword>
<evidence type="ECO:0000256" key="1">
    <source>
        <dbReference type="ARBA" id="ARBA00022723"/>
    </source>
</evidence>
<dbReference type="OrthoDB" id="2649545at2"/>
<keyword evidence="3" id="KW-0812">Transmembrane</keyword>
<evidence type="ECO:0000259" key="4">
    <source>
        <dbReference type="PROSITE" id="PS51677"/>
    </source>
</evidence>
<name>A0A2U3D6N8_SULT2</name>
<dbReference type="GO" id="GO:0046872">
    <property type="term" value="F:metal ion binding"/>
    <property type="evidence" value="ECO:0007669"/>
    <property type="project" value="UniProtKB-KW"/>
</dbReference>
<dbReference type="CDD" id="cd10917">
    <property type="entry name" value="CE4_NodB_like_6s_7s"/>
    <property type="match status" value="1"/>
</dbReference>
<dbReference type="GO" id="GO:0005975">
    <property type="term" value="P:carbohydrate metabolic process"/>
    <property type="evidence" value="ECO:0007669"/>
    <property type="project" value="InterPro"/>
</dbReference>
<dbReference type="GO" id="GO:0016810">
    <property type="term" value="F:hydrolase activity, acting on carbon-nitrogen (but not peptide) bonds"/>
    <property type="evidence" value="ECO:0007669"/>
    <property type="project" value="InterPro"/>
</dbReference>